<dbReference type="OrthoDB" id="3796867at2759"/>
<reference evidence="2" key="1">
    <citation type="journal article" date="2020" name="Stud. Mycol.">
        <title>101 Dothideomycetes genomes: a test case for predicting lifestyles and emergence of pathogens.</title>
        <authorList>
            <person name="Haridas S."/>
            <person name="Albert R."/>
            <person name="Binder M."/>
            <person name="Bloem J."/>
            <person name="Labutti K."/>
            <person name="Salamov A."/>
            <person name="Andreopoulos B."/>
            <person name="Baker S."/>
            <person name="Barry K."/>
            <person name="Bills G."/>
            <person name="Bluhm B."/>
            <person name="Cannon C."/>
            <person name="Castanera R."/>
            <person name="Culley D."/>
            <person name="Daum C."/>
            <person name="Ezra D."/>
            <person name="Gonzalez J."/>
            <person name="Henrissat B."/>
            <person name="Kuo A."/>
            <person name="Liang C."/>
            <person name="Lipzen A."/>
            <person name="Lutzoni F."/>
            <person name="Magnuson J."/>
            <person name="Mondo S."/>
            <person name="Nolan M."/>
            <person name="Ohm R."/>
            <person name="Pangilinan J."/>
            <person name="Park H.-J."/>
            <person name="Ramirez L."/>
            <person name="Alfaro M."/>
            <person name="Sun H."/>
            <person name="Tritt A."/>
            <person name="Yoshinaga Y."/>
            <person name="Zwiers L.-H."/>
            <person name="Turgeon B."/>
            <person name="Goodwin S."/>
            <person name="Spatafora J."/>
            <person name="Crous P."/>
            <person name="Grigoriev I."/>
        </authorList>
    </citation>
    <scope>NUCLEOTIDE SEQUENCE</scope>
    <source>
        <strain evidence="2">HMLAC05119</strain>
    </source>
</reference>
<evidence type="ECO:0000313" key="2">
    <source>
        <dbReference type="EMBL" id="KAF1917977.1"/>
    </source>
</evidence>
<dbReference type="EMBL" id="ML979134">
    <property type="protein sequence ID" value="KAF1917977.1"/>
    <property type="molecule type" value="Genomic_DNA"/>
</dbReference>
<evidence type="ECO:0000256" key="1">
    <source>
        <dbReference type="SAM" id="MobiDB-lite"/>
    </source>
</evidence>
<name>A0A6A5QVT3_AMPQU</name>
<feature type="region of interest" description="Disordered" evidence="1">
    <location>
        <begin position="216"/>
        <end position="252"/>
    </location>
</feature>
<accession>A0A6A5QVT3</accession>
<gene>
    <name evidence="2" type="ORF">BDU57DRAFT_571847</name>
</gene>
<dbReference type="Proteomes" id="UP000800096">
    <property type="component" value="Unassembled WGS sequence"/>
</dbReference>
<organism evidence="2 3">
    <name type="scientific">Ampelomyces quisqualis</name>
    <name type="common">Powdery mildew agent</name>
    <dbReference type="NCBI Taxonomy" id="50730"/>
    <lineage>
        <taxon>Eukaryota</taxon>
        <taxon>Fungi</taxon>
        <taxon>Dikarya</taxon>
        <taxon>Ascomycota</taxon>
        <taxon>Pezizomycotina</taxon>
        <taxon>Dothideomycetes</taxon>
        <taxon>Pleosporomycetidae</taxon>
        <taxon>Pleosporales</taxon>
        <taxon>Pleosporineae</taxon>
        <taxon>Phaeosphaeriaceae</taxon>
        <taxon>Ampelomyces</taxon>
    </lineage>
</organism>
<sequence>MQSVTSKTITMVLNFSLYNAIVSSNMAEGNEIYATLRSAFSSILPPHLHIIIYHPTRDEKVRLAYSTLKEGAAYRITIAAEPAQGTGMSSSGTVKTRADIAAVREFWELPASHEILPSSIAPPGDAYTWPRRITDALRSFAGNSKCRHEAAVWFLVKEVEGRCAREEDSPAQLTAGDIQRAWKRMVASEHTAREALEVMTEAPVNRMFVGGLGEALAEVEEEEEEEEEEESTSGAVGDQSEWVFQLPTHFRR</sequence>
<keyword evidence="3" id="KW-1185">Reference proteome</keyword>
<proteinExistence type="predicted"/>
<evidence type="ECO:0000313" key="3">
    <source>
        <dbReference type="Proteomes" id="UP000800096"/>
    </source>
</evidence>
<dbReference type="AlphaFoldDB" id="A0A6A5QVT3"/>
<feature type="compositionally biased region" description="Acidic residues" evidence="1">
    <location>
        <begin position="217"/>
        <end position="231"/>
    </location>
</feature>
<protein>
    <submittedName>
        <fullName evidence="2">Uncharacterized protein</fullName>
    </submittedName>
</protein>